<proteinExistence type="predicted"/>
<dbReference type="AlphaFoldDB" id="A0A9D1FJL1"/>
<gene>
    <name evidence="1" type="ORF">IAA86_07680</name>
</gene>
<protein>
    <submittedName>
        <fullName evidence="1">Uncharacterized protein</fullName>
    </submittedName>
</protein>
<reference evidence="1" key="2">
    <citation type="journal article" date="2021" name="PeerJ">
        <title>Extensive microbial diversity within the chicken gut microbiome revealed by metagenomics and culture.</title>
        <authorList>
            <person name="Gilroy R."/>
            <person name="Ravi A."/>
            <person name="Getino M."/>
            <person name="Pursley I."/>
            <person name="Horton D.L."/>
            <person name="Alikhan N.F."/>
            <person name="Baker D."/>
            <person name="Gharbi K."/>
            <person name="Hall N."/>
            <person name="Watson M."/>
            <person name="Adriaenssens E.M."/>
            <person name="Foster-Nyarko E."/>
            <person name="Jarju S."/>
            <person name="Secka A."/>
            <person name="Antonio M."/>
            <person name="Oren A."/>
            <person name="Chaudhuri R.R."/>
            <person name="La Ragione R."/>
            <person name="Hildebrand F."/>
            <person name="Pallen M.J."/>
        </authorList>
    </citation>
    <scope>NUCLEOTIDE SEQUENCE</scope>
    <source>
        <strain evidence="1">CHK152-2871</strain>
    </source>
</reference>
<dbReference type="Proteomes" id="UP000886865">
    <property type="component" value="Unassembled WGS sequence"/>
</dbReference>
<dbReference type="EMBL" id="DVJQ01000065">
    <property type="protein sequence ID" value="HIS74884.1"/>
    <property type="molecule type" value="Genomic_DNA"/>
</dbReference>
<sequence>MEKDKLTFIEEKKLEKELEKKESFTPSNAASDPIKERFAKYRLDKKQIKPDDLI</sequence>
<accession>A0A9D1FJL1</accession>
<reference evidence="1" key="1">
    <citation type="submission" date="2020-10" db="EMBL/GenBank/DDBJ databases">
        <authorList>
            <person name="Gilroy R."/>
        </authorList>
    </citation>
    <scope>NUCLEOTIDE SEQUENCE</scope>
    <source>
        <strain evidence="1">CHK152-2871</strain>
    </source>
</reference>
<organism evidence="1 2">
    <name type="scientific">Candidatus Galligastranaerophilus intestinavium</name>
    <dbReference type="NCBI Taxonomy" id="2840836"/>
    <lineage>
        <taxon>Bacteria</taxon>
        <taxon>Candidatus Galligastranaerophilus</taxon>
    </lineage>
</organism>
<name>A0A9D1FJL1_9BACT</name>
<comment type="caution">
    <text evidence="1">The sequence shown here is derived from an EMBL/GenBank/DDBJ whole genome shotgun (WGS) entry which is preliminary data.</text>
</comment>
<evidence type="ECO:0000313" key="2">
    <source>
        <dbReference type="Proteomes" id="UP000886865"/>
    </source>
</evidence>
<evidence type="ECO:0000313" key="1">
    <source>
        <dbReference type="EMBL" id="HIS74884.1"/>
    </source>
</evidence>